<dbReference type="PROSITE" id="PS01278">
    <property type="entry name" value="MTTASE_RADICAL"/>
    <property type="match status" value="1"/>
</dbReference>
<feature type="domain" description="MTTase N-terminal" evidence="15">
    <location>
        <begin position="24"/>
        <end position="140"/>
    </location>
</feature>
<sequence length="482" mass="55136">MEKVIDENKQGQSLVLDQKEGNTKKLFIESYGCQMNFSDSEIVASILYENGYNTTQNLEDADLVLVNTCSIRDKAEQTIRKRLEKYNAVKKINPTMKVGVLGCMAERLKSQFLEEEKIVDMVVGPDAYKDLPNLLAEVEEGRDAINVILSKEETYGDISPVRLNSNGVNAFVSITRGCDNMCTFCVVPFTRGRERSREPQSIIDEIQDLYDRGFKEVTLLGQNVDSYLWYGGGLKKDYDKATEMQKATAMDFAQLLDKCAMLFPKMRFRFSTSNPQDMHEEVLHVIAKHHNICNYIHLPVQSGSTRILKEMNRQHTREEYIALIDKIYAIIPDISLSQDMIAGFPTETEEDHQDTLSLMEYVKYDFGFMFAYSERPGTLAARKMEDDVPEEVKKRRLNEIIDLQQRIGLERTQRFIGQEVEVLIEKESKRSDAHWSGRNSQNTVVVFPKENYKVGEFVMVKITDCTAATLIGEAVGYSEIMN</sequence>
<keyword evidence="13" id="KW-0819">tRNA processing</keyword>
<accession>A0A327YWE9</accession>
<comment type="catalytic activity">
    <reaction evidence="13">
        <text>N(6)-dimethylallyladenosine(37) in tRNA + (sulfur carrier)-SH + AH2 + 2 S-adenosyl-L-methionine = 2-methylsulfanyl-N(6)-dimethylallyladenosine(37) in tRNA + (sulfur carrier)-H + 5'-deoxyadenosine + L-methionine + A + S-adenosyl-L-homocysteine + 2 H(+)</text>
        <dbReference type="Rhea" id="RHEA:37067"/>
        <dbReference type="Rhea" id="RHEA-COMP:10375"/>
        <dbReference type="Rhea" id="RHEA-COMP:10376"/>
        <dbReference type="Rhea" id="RHEA-COMP:14737"/>
        <dbReference type="Rhea" id="RHEA-COMP:14739"/>
        <dbReference type="ChEBI" id="CHEBI:13193"/>
        <dbReference type="ChEBI" id="CHEBI:15378"/>
        <dbReference type="ChEBI" id="CHEBI:17319"/>
        <dbReference type="ChEBI" id="CHEBI:17499"/>
        <dbReference type="ChEBI" id="CHEBI:29917"/>
        <dbReference type="ChEBI" id="CHEBI:57844"/>
        <dbReference type="ChEBI" id="CHEBI:57856"/>
        <dbReference type="ChEBI" id="CHEBI:59789"/>
        <dbReference type="ChEBI" id="CHEBI:64428"/>
        <dbReference type="ChEBI" id="CHEBI:74415"/>
        <dbReference type="ChEBI" id="CHEBI:74417"/>
        <dbReference type="EC" id="2.8.4.3"/>
    </reaction>
</comment>
<keyword evidence="18" id="KW-1185">Reference proteome</keyword>
<dbReference type="Gene3D" id="3.40.50.12160">
    <property type="entry name" value="Methylthiotransferase, N-terminal domain"/>
    <property type="match status" value="1"/>
</dbReference>
<dbReference type="Pfam" id="PF01938">
    <property type="entry name" value="TRAM"/>
    <property type="match status" value="1"/>
</dbReference>
<evidence type="ECO:0000313" key="17">
    <source>
        <dbReference type="EMBL" id="RAK24207.1"/>
    </source>
</evidence>
<dbReference type="AlphaFoldDB" id="A0A327YWE9"/>
<evidence type="ECO:0000256" key="11">
    <source>
        <dbReference type="ARBA" id="ARBA00080698"/>
    </source>
</evidence>
<dbReference type="InterPro" id="IPR002792">
    <property type="entry name" value="TRAM_dom"/>
</dbReference>
<keyword evidence="2 13" id="KW-0004">4Fe-4S</keyword>
<comment type="subcellular location">
    <subcellularLocation>
        <location evidence="13">Cytoplasm</location>
    </subcellularLocation>
</comment>
<evidence type="ECO:0000256" key="6">
    <source>
        <dbReference type="ARBA" id="ARBA00022723"/>
    </source>
</evidence>
<dbReference type="InterPro" id="IPR006638">
    <property type="entry name" value="Elp3/MiaA/NifB-like_rSAM"/>
</dbReference>
<dbReference type="HAMAP" id="MF_01864">
    <property type="entry name" value="tRNA_metthiotr_MiaB"/>
    <property type="match status" value="1"/>
</dbReference>
<evidence type="ECO:0000256" key="12">
    <source>
        <dbReference type="ARBA" id="ARBA00081141"/>
    </source>
</evidence>
<dbReference type="SFLD" id="SFLDG01082">
    <property type="entry name" value="B12-binding_domain_containing"/>
    <property type="match status" value="1"/>
</dbReference>
<dbReference type="InterPro" id="IPR005839">
    <property type="entry name" value="Methylthiotransferase"/>
</dbReference>
<evidence type="ECO:0000259" key="15">
    <source>
        <dbReference type="PROSITE" id="PS51449"/>
    </source>
</evidence>
<evidence type="ECO:0000313" key="18">
    <source>
        <dbReference type="Proteomes" id="UP000249620"/>
    </source>
</evidence>
<dbReference type="EMBL" id="QLMI01000002">
    <property type="protein sequence ID" value="RAK24207.1"/>
    <property type="molecule type" value="Genomic_DNA"/>
</dbReference>
<gene>
    <name evidence="13" type="primary">miaB</name>
    <name evidence="17" type="ORF">B0I03_10258</name>
</gene>
<comment type="subunit">
    <text evidence="13">Monomer.</text>
</comment>
<evidence type="ECO:0000259" key="14">
    <source>
        <dbReference type="PROSITE" id="PS50926"/>
    </source>
</evidence>
<name>A0A327YWE9_9FLAO</name>
<organism evidence="17 18">
    <name type="scientific">Flavobacterium aquaticum</name>
    <dbReference type="NCBI Taxonomy" id="1236486"/>
    <lineage>
        <taxon>Bacteria</taxon>
        <taxon>Pseudomonadati</taxon>
        <taxon>Bacteroidota</taxon>
        <taxon>Flavobacteriia</taxon>
        <taxon>Flavobacteriales</taxon>
        <taxon>Flavobacteriaceae</taxon>
        <taxon>Flavobacterium</taxon>
    </lineage>
</organism>
<dbReference type="PROSITE" id="PS51918">
    <property type="entry name" value="RADICAL_SAM"/>
    <property type="match status" value="1"/>
</dbReference>
<dbReference type="NCBIfam" id="TIGR00089">
    <property type="entry name" value="MiaB/RimO family radical SAM methylthiotransferase"/>
    <property type="match status" value="1"/>
</dbReference>
<dbReference type="Pfam" id="PF04055">
    <property type="entry name" value="Radical_SAM"/>
    <property type="match status" value="1"/>
</dbReference>
<evidence type="ECO:0000256" key="8">
    <source>
        <dbReference type="ARBA" id="ARBA00023014"/>
    </source>
</evidence>
<feature type="binding site" evidence="13">
    <location>
        <position position="33"/>
    </location>
    <ligand>
        <name>[4Fe-4S] cluster</name>
        <dbReference type="ChEBI" id="CHEBI:49883"/>
        <label>1</label>
    </ligand>
</feature>
<dbReference type="PROSITE" id="PS50926">
    <property type="entry name" value="TRAM"/>
    <property type="match status" value="1"/>
</dbReference>
<dbReference type="FunFam" id="3.80.30.20:FF:000001">
    <property type="entry name" value="tRNA-2-methylthio-N(6)-dimethylallyladenosine synthase 2"/>
    <property type="match status" value="1"/>
</dbReference>
<dbReference type="SUPFAM" id="SSF102114">
    <property type="entry name" value="Radical SAM enzymes"/>
    <property type="match status" value="1"/>
</dbReference>
<keyword evidence="5 13" id="KW-0949">S-adenosyl-L-methionine</keyword>
<comment type="caution">
    <text evidence="17">The sequence shown here is derived from an EMBL/GenBank/DDBJ whole genome shotgun (WGS) entry which is preliminary data.</text>
</comment>
<dbReference type="SFLD" id="SFLDS00029">
    <property type="entry name" value="Radical_SAM"/>
    <property type="match status" value="1"/>
</dbReference>
<evidence type="ECO:0000256" key="13">
    <source>
        <dbReference type="HAMAP-Rule" id="MF_01864"/>
    </source>
</evidence>
<feature type="binding site" evidence="13">
    <location>
        <position position="185"/>
    </location>
    <ligand>
        <name>[4Fe-4S] cluster</name>
        <dbReference type="ChEBI" id="CHEBI:49883"/>
        <label>2</label>
        <note>4Fe-4S-S-AdoMet</note>
    </ligand>
</feature>
<feature type="binding site" evidence="13">
    <location>
        <position position="182"/>
    </location>
    <ligand>
        <name>[4Fe-4S] cluster</name>
        <dbReference type="ChEBI" id="CHEBI:49883"/>
        <label>2</label>
        <note>4Fe-4S-S-AdoMet</note>
    </ligand>
</feature>
<dbReference type="PROSITE" id="PS51449">
    <property type="entry name" value="MTTASE_N"/>
    <property type="match status" value="1"/>
</dbReference>
<keyword evidence="6 13" id="KW-0479">Metal-binding</keyword>
<dbReference type="OrthoDB" id="9805215at2"/>
<evidence type="ECO:0000259" key="16">
    <source>
        <dbReference type="PROSITE" id="PS51918"/>
    </source>
</evidence>
<dbReference type="CDD" id="cd01335">
    <property type="entry name" value="Radical_SAM"/>
    <property type="match status" value="1"/>
</dbReference>
<evidence type="ECO:0000256" key="10">
    <source>
        <dbReference type="ARBA" id="ARBA00068570"/>
    </source>
</evidence>
<dbReference type="PANTHER" id="PTHR43020">
    <property type="entry name" value="CDK5 REGULATORY SUBUNIT-ASSOCIATED PROTEIN 1"/>
    <property type="match status" value="1"/>
</dbReference>
<evidence type="ECO:0000256" key="1">
    <source>
        <dbReference type="ARBA" id="ARBA00003234"/>
    </source>
</evidence>
<dbReference type="InterPro" id="IPR058240">
    <property type="entry name" value="rSAM_sf"/>
</dbReference>
<dbReference type="Gene3D" id="2.40.50.140">
    <property type="entry name" value="Nucleic acid-binding proteins"/>
    <property type="match status" value="1"/>
</dbReference>
<dbReference type="PANTHER" id="PTHR43020:SF2">
    <property type="entry name" value="MITOCHONDRIAL TRNA METHYLTHIOTRANSFERASE CDK5RAP1"/>
    <property type="match status" value="1"/>
</dbReference>
<dbReference type="InterPro" id="IPR013848">
    <property type="entry name" value="Methylthiotransferase_N"/>
</dbReference>
<feature type="domain" description="TRAM" evidence="14">
    <location>
        <begin position="413"/>
        <end position="476"/>
    </location>
</feature>
<dbReference type="Gene3D" id="3.80.30.20">
    <property type="entry name" value="tm_1862 like domain"/>
    <property type="match status" value="1"/>
</dbReference>
<evidence type="ECO:0000256" key="2">
    <source>
        <dbReference type="ARBA" id="ARBA00022485"/>
    </source>
</evidence>
<dbReference type="GO" id="GO:0051539">
    <property type="term" value="F:4 iron, 4 sulfur cluster binding"/>
    <property type="evidence" value="ECO:0007669"/>
    <property type="project" value="UniProtKB-UniRule"/>
</dbReference>
<feature type="binding site" evidence="13">
    <location>
        <position position="103"/>
    </location>
    <ligand>
        <name>[4Fe-4S] cluster</name>
        <dbReference type="ChEBI" id="CHEBI:49883"/>
        <label>1</label>
    </ligand>
</feature>
<dbReference type="GO" id="GO:0005829">
    <property type="term" value="C:cytosol"/>
    <property type="evidence" value="ECO:0007669"/>
    <property type="project" value="TreeGrafter"/>
</dbReference>
<feature type="domain" description="Radical SAM core" evidence="16">
    <location>
        <begin position="164"/>
        <end position="410"/>
    </location>
</feature>
<evidence type="ECO:0000256" key="3">
    <source>
        <dbReference type="ARBA" id="ARBA00022490"/>
    </source>
</evidence>
<dbReference type="RefSeq" id="WP_111566362.1">
    <property type="nucleotide sequence ID" value="NZ_QLMI01000002.1"/>
</dbReference>
<comment type="similarity">
    <text evidence="13">Belongs to the methylthiotransferase family. MiaB subfamily.</text>
</comment>
<dbReference type="FunFam" id="3.40.50.12160:FF:000003">
    <property type="entry name" value="CDK5 regulatory subunit-associated protein 1"/>
    <property type="match status" value="1"/>
</dbReference>
<feature type="binding site" evidence="13">
    <location>
        <position position="69"/>
    </location>
    <ligand>
        <name>[4Fe-4S] cluster</name>
        <dbReference type="ChEBI" id="CHEBI:49883"/>
        <label>1</label>
    </ligand>
</feature>
<proteinExistence type="inferred from homology"/>
<keyword evidence="7 13" id="KW-0408">Iron</keyword>
<dbReference type="SFLD" id="SFLDF00413">
    <property type="entry name" value="CDK5RAP1"/>
    <property type="match status" value="1"/>
</dbReference>
<keyword evidence="8 13" id="KW-0411">Iron-sulfur</keyword>
<dbReference type="SMART" id="SM00729">
    <property type="entry name" value="Elp3"/>
    <property type="match status" value="1"/>
</dbReference>
<comment type="cofactor">
    <cofactor evidence="13">
        <name>[4Fe-4S] cluster</name>
        <dbReference type="ChEBI" id="CHEBI:49883"/>
    </cofactor>
    <text evidence="13">Binds 2 [4Fe-4S] clusters. One cluster is coordinated with 3 cysteines and an exchangeable S-adenosyl-L-methionine.</text>
</comment>
<evidence type="ECO:0000256" key="5">
    <source>
        <dbReference type="ARBA" id="ARBA00022691"/>
    </source>
</evidence>
<dbReference type="InterPro" id="IPR023404">
    <property type="entry name" value="rSAM_horseshoe"/>
</dbReference>
<reference evidence="17 18" key="1">
    <citation type="submission" date="2018-06" db="EMBL/GenBank/DDBJ databases">
        <title>Genomic Encyclopedia of Type Strains, Phase III (KMG-III): the genomes of soil and plant-associated and newly described type strains.</title>
        <authorList>
            <person name="Whitman W."/>
        </authorList>
    </citation>
    <scope>NUCLEOTIDE SEQUENCE [LARGE SCALE GENOMIC DNA]</scope>
    <source>
        <strain evidence="17 18">CGMCC 1.12398</strain>
    </source>
</reference>
<dbReference type="InterPro" id="IPR006463">
    <property type="entry name" value="MiaB_methiolase"/>
</dbReference>
<dbReference type="InterPro" id="IPR012340">
    <property type="entry name" value="NA-bd_OB-fold"/>
</dbReference>
<dbReference type="EC" id="2.8.4.3" evidence="9 13"/>
<evidence type="ECO:0000256" key="7">
    <source>
        <dbReference type="ARBA" id="ARBA00023004"/>
    </source>
</evidence>
<dbReference type="SFLD" id="SFLDF00273">
    <property type="entry name" value="(dimethylallyl)adenosine_tRNA"/>
    <property type="match status" value="1"/>
</dbReference>
<evidence type="ECO:0000256" key="9">
    <source>
        <dbReference type="ARBA" id="ARBA00033765"/>
    </source>
</evidence>
<keyword evidence="4 13" id="KW-0808">Transferase</keyword>
<dbReference type="Proteomes" id="UP000249620">
    <property type="component" value="Unassembled WGS sequence"/>
</dbReference>
<dbReference type="InterPro" id="IPR007197">
    <property type="entry name" value="rSAM"/>
</dbReference>
<feature type="binding site" evidence="13">
    <location>
        <position position="178"/>
    </location>
    <ligand>
        <name>[4Fe-4S] cluster</name>
        <dbReference type="ChEBI" id="CHEBI:49883"/>
        <label>2</label>
        <note>4Fe-4S-S-AdoMet</note>
    </ligand>
</feature>
<protein>
    <recommendedName>
        <fullName evidence="10 13">tRNA-2-methylthio-N(6)-dimethylallyladenosine synthase</fullName>
        <ecNumber evidence="9 13">2.8.4.3</ecNumber>
    </recommendedName>
    <alternativeName>
        <fullName evidence="12 13">(Dimethylallyl)adenosine tRNA methylthiotransferase MiaB</fullName>
    </alternativeName>
    <alternativeName>
        <fullName evidence="11 13">tRNA-i(6)A37 methylthiotransferase</fullName>
    </alternativeName>
</protein>
<comment type="function">
    <text evidence="1 13">Catalyzes the methylthiolation of N6-(dimethylallyl)adenosine (i(6)A), leading to the formation of 2-methylthio-N6-(dimethylallyl)adenosine (ms(2)i(6)A) at position 37 in tRNAs that read codons beginning with uridine.</text>
</comment>
<dbReference type="InterPro" id="IPR020612">
    <property type="entry name" value="Methylthiotransferase_CS"/>
</dbReference>
<evidence type="ECO:0000256" key="4">
    <source>
        <dbReference type="ARBA" id="ARBA00022679"/>
    </source>
</evidence>
<dbReference type="Pfam" id="PF00919">
    <property type="entry name" value="UPF0004"/>
    <property type="match status" value="1"/>
</dbReference>
<dbReference type="SFLD" id="SFLDG01061">
    <property type="entry name" value="methylthiotransferase"/>
    <property type="match status" value="1"/>
</dbReference>
<dbReference type="GO" id="GO:0035597">
    <property type="term" value="F:tRNA-2-methylthio-N(6)-dimethylallyladenosine(37) synthase activity"/>
    <property type="evidence" value="ECO:0007669"/>
    <property type="project" value="UniProtKB-EC"/>
</dbReference>
<dbReference type="NCBIfam" id="TIGR01574">
    <property type="entry name" value="miaB-methiolase"/>
    <property type="match status" value="1"/>
</dbReference>
<keyword evidence="3 13" id="KW-0963">Cytoplasm</keyword>
<dbReference type="GO" id="GO:0046872">
    <property type="term" value="F:metal ion binding"/>
    <property type="evidence" value="ECO:0007669"/>
    <property type="project" value="UniProtKB-KW"/>
</dbReference>
<dbReference type="InterPro" id="IPR038135">
    <property type="entry name" value="Methylthiotransferase_N_sf"/>
</dbReference>